<dbReference type="InterPro" id="IPR000073">
    <property type="entry name" value="AB_hydrolase_1"/>
</dbReference>
<accession>A0A8J7GLE8</accession>
<comment type="similarity">
    <text evidence="1">Belongs to the peptidase S33 family.</text>
</comment>
<keyword evidence="5" id="KW-0031">Aminopeptidase</keyword>
<dbReference type="EMBL" id="JADOUF010000001">
    <property type="protein sequence ID" value="MBG6141834.1"/>
    <property type="molecule type" value="Genomic_DNA"/>
</dbReference>
<name>A0A8J7GLE8_9ACTN</name>
<comment type="caution">
    <text evidence="5">The sequence shown here is derived from an EMBL/GenBank/DDBJ whole genome shotgun (WGS) entry which is preliminary data.</text>
</comment>
<dbReference type="InterPro" id="IPR029058">
    <property type="entry name" value="AB_hydrolase_fold"/>
</dbReference>
<evidence type="ECO:0000256" key="1">
    <source>
        <dbReference type="ARBA" id="ARBA00010088"/>
    </source>
</evidence>
<keyword evidence="2 5" id="KW-0378">Hydrolase</keyword>
<evidence type="ECO:0000259" key="4">
    <source>
        <dbReference type="Pfam" id="PF00561"/>
    </source>
</evidence>
<dbReference type="PRINTS" id="PR00111">
    <property type="entry name" value="ABHYDROLASE"/>
</dbReference>
<reference evidence="5" key="1">
    <citation type="submission" date="2020-11" db="EMBL/GenBank/DDBJ databases">
        <title>Sequencing the genomes of 1000 actinobacteria strains.</title>
        <authorList>
            <person name="Klenk H.-P."/>
        </authorList>
    </citation>
    <scope>NUCLEOTIDE SEQUENCE</scope>
    <source>
        <strain evidence="5">DSM 45356</strain>
    </source>
</reference>
<feature type="region of interest" description="Disordered" evidence="3">
    <location>
        <begin position="156"/>
        <end position="183"/>
    </location>
</feature>
<evidence type="ECO:0000256" key="3">
    <source>
        <dbReference type="SAM" id="MobiDB-lite"/>
    </source>
</evidence>
<dbReference type="PANTHER" id="PTHR43798">
    <property type="entry name" value="MONOACYLGLYCEROL LIPASE"/>
    <property type="match status" value="1"/>
</dbReference>
<feature type="domain" description="AB hydrolase-1" evidence="4">
    <location>
        <begin position="259"/>
        <end position="312"/>
    </location>
</feature>
<feature type="domain" description="AB hydrolase-1" evidence="4">
    <location>
        <begin position="21"/>
        <end position="124"/>
    </location>
</feature>
<proteinExistence type="inferred from homology"/>
<dbReference type="InterPro" id="IPR002410">
    <property type="entry name" value="Peptidase_S33"/>
</dbReference>
<dbReference type="EC" id="3.4.11.5" evidence="5"/>
<dbReference type="PANTHER" id="PTHR43798:SF33">
    <property type="entry name" value="HYDROLASE, PUTATIVE (AFU_ORTHOLOGUE AFUA_2G14860)-RELATED"/>
    <property type="match status" value="1"/>
</dbReference>
<dbReference type="RefSeq" id="WP_197008202.1">
    <property type="nucleotide sequence ID" value="NZ_BONS01000013.1"/>
</dbReference>
<dbReference type="SUPFAM" id="SSF53474">
    <property type="entry name" value="alpha/beta-Hydrolases"/>
    <property type="match status" value="1"/>
</dbReference>
<protein>
    <submittedName>
        <fullName evidence="5">Proline iminopeptidase</fullName>
        <ecNumber evidence="5">3.4.11.5</ecNumber>
    </submittedName>
</protein>
<dbReference type="InterPro" id="IPR050266">
    <property type="entry name" value="AB_hydrolase_sf"/>
</dbReference>
<sequence length="325" mass="35689">MLLDIGTTRLFVDDRGPKTAPTVVYVHGGPGHGSYEFMTYQGELLSRHLRIIALDQRGVLRSDPLDTTGTLSEHDLVDDLEAVRRTLAIDTWTVVGQSHGGRIALRYALAHPETVTGVVFENPGWDLVSAMACLRRAAIPVLRELGHHAEAERAEARLRPGAAVDGPRPSADPARGLHDPDLPDALPRLPADRADWLEFVRTLGLLGDRRNEIYVHQAAAAARMAACLDSAPFTRDTWTRAGTHFDQISAHPSLYESLVPLLGELTHPALLIKGRHDNVTAPADVAAFRASVPHGRTEMFDDSGHFAHLEEPDRYADTLTSFIRR</sequence>
<dbReference type="AlphaFoldDB" id="A0A8J7GLE8"/>
<evidence type="ECO:0000313" key="5">
    <source>
        <dbReference type="EMBL" id="MBG6141834.1"/>
    </source>
</evidence>
<evidence type="ECO:0000256" key="2">
    <source>
        <dbReference type="ARBA" id="ARBA00022801"/>
    </source>
</evidence>
<dbReference type="PRINTS" id="PR00793">
    <property type="entry name" value="PROAMNOPTASE"/>
</dbReference>
<gene>
    <name evidence="5" type="ORF">IW245_008028</name>
</gene>
<keyword evidence="6" id="KW-1185">Reference proteome</keyword>
<dbReference type="GO" id="GO:0016020">
    <property type="term" value="C:membrane"/>
    <property type="evidence" value="ECO:0007669"/>
    <property type="project" value="TreeGrafter"/>
</dbReference>
<organism evidence="5 6">
    <name type="scientific">Longispora fulva</name>
    <dbReference type="NCBI Taxonomy" id="619741"/>
    <lineage>
        <taxon>Bacteria</taxon>
        <taxon>Bacillati</taxon>
        <taxon>Actinomycetota</taxon>
        <taxon>Actinomycetes</taxon>
        <taxon>Micromonosporales</taxon>
        <taxon>Micromonosporaceae</taxon>
        <taxon>Longispora</taxon>
    </lineage>
</organism>
<dbReference type="Proteomes" id="UP000622552">
    <property type="component" value="Unassembled WGS sequence"/>
</dbReference>
<dbReference type="GO" id="GO:0004177">
    <property type="term" value="F:aminopeptidase activity"/>
    <property type="evidence" value="ECO:0007669"/>
    <property type="project" value="UniProtKB-KW"/>
</dbReference>
<dbReference type="Pfam" id="PF00561">
    <property type="entry name" value="Abhydrolase_1"/>
    <property type="match status" value="2"/>
</dbReference>
<keyword evidence="5" id="KW-0645">Protease</keyword>
<evidence type="ECO:0000313" key="6">
    <source>
        <dbReference type="Proteomes" id="UP000622552"/>
    </source>
</evidence>
<dbReference type="GO" id="GO:0006508">
    <property type="term" value="P:proteolysis"/>
    <property type="evidence" value="ECO:0007669"/>
    <property type="project" value="InterPro"/>
</dbReference>
<dbReference type="Gene3D" id="3.40.50.1820">
    <property type="entry name" value="alpha/beta hydrolase"/>
    <property type="match status" value="1"/>
</dbReference>